<keyword evidence="1" id="KW-0812">Transmembrane</keyword>
<feature type="domain" description="Histidine kinase/HSP90-like ATPase" evidence="2">
    <location>
        <begin position="342"/>
        <end position="427"/>
    </location>
</feature>
<name>A0A4Y3UN54_9MICO</name>
<accession>A0A4Y3UN54</accession>
<keyword evidence="3" id="KW-0808">Transferase</keyword>
<organism evidence="3 4">
    <name type="scientific">Microbacterium lacticum</name>
    <dbReference type="NCBI Taxonomy" id="33885"/>
    <lineage>
        <taxon>Bacteria</taxon>
        <taxon>Bacillati</taxon>
        <taxon>Actinomycetota</taxon>
        <taxon>Actinomycetes</taxon>
        <taxon>Micrococcales</taxon>
        <taxon>Microbacteriaceae</taxon>
        <taxon>Microbacterium</taxon>
    </lineage>
</organism>
<evidence type="ECO:0000313" key="4">
    <source>
        <dbReference type="Proteomes" id="UP000319804"/>
    </source>
</evidence>
<protein>
    <submittedName>
        <fullName evidence="3">Signal transduction histidine kinase</fullName>
    </submittedName>
</protein>
<comment type="caution">
    <text evidence="3">The sequence shown here is derived from an EMBL/GenBank/DDBJ whole genome shotgun (WGS) entry which is preliminary data.</text>
</comment>
<evidence type="ECO:0000259" key="2">
    <source>
        <dbReference type="Pfam" id="PF02518"/>
    </source>
</evidence>
<gene>
    <name evidence="3" type="ORF">FHX68_1724</name>
</gene>
<feature type="transmembrane region" description="Helical" evidence="1">
    <location>
        <begin position="194"/>
        <end position="215"/>
    </location>
</feature>
<evidence type="ECO:0000256" key="1">
    <source>
        <dbReference type="SAM" id="Phobius"/>
    </source>
</evidence>
<keyword evidence="3" id="KW-0418">Kinase</keyword>
<reference evidence="3 4" key="1">
    <citation type="submission" date="2019-06" db="EMBL/GenBank/DDBJ databases">
        <title>Sequencing the genomes of 1000 actinobacteria strains.</title>
        <authorList>
            <person name="Klenk H.-P."/>
        </authorList>
    </citation>
    <scope>NUCLEOTIDE SEQUENCE [LARGE SCALE GENOMIC DNA]</scope>
    <source>
        <strain evidence="3 4">DSM 20427</strain>
    </source>
</reference>
<feature type="transmembrane region" description="Helical" evidence="1">
    <location>
        <begin position="128"/>
        <end position="161"/>
    </location>
</feature>
<dbReference type="SUPFAM" id="SSF55874">
    <property type="entry name" value="ATPase domain of HSP90 chaperone/DNA topoisomerase II/histidine kinase"/>
    <property type="match status" value="1"/>
</dbReference>
<dbReference type="EMBL" id="VFPS01000002">
    <property type="protein sequence ID" value="TQM99002.1"/>
    <property type="molecule type" value="Genomic_DNA"/>
</dbReference>
<keyword evidence="4" id="KW-1185">Reference proteome</keyword>
<feature type="transmembrane region" description="Helical" evidence="1">
    <location>
        <begin position="68"/>
        <end position="89"/>
    </location>
</feature>
<evidence type="ECO:0000313" key="3">
    <source>
        <dbReference type="EMBL" id="TQM99002.1"/>
    </source>
</evidence>
<feature type="transmembrane region" description="Helical" evidence="1">
    <location>
        <begin position="40"/>
        <end position="62"/>
    </location>
</feature>
<dbReference type="GO" id="GO:0016301">
    <property type="term" value="F:kinase activity"/>
    <property type="evidence" value="ECO:0007669"/>
    <property type="project" value="UniProtKB-KW"/>
</dbReference>
<dbReference type="Proteomes" id="UP000319804">
    <property type="component" value="Unassembled WGS sequence"/>
</dbReference>
<keyword evidence="1" id="KW-1133">Transmembrane helix</keyword>
<dbReference type="InterPro" id="IPR036890">
    <property type="entry name" value="HATPase_C_sf"/>
</dbReference>
<sequence>MTVPVAAERLPIATDPAVRAPLGDIAGGAERFTEARVERIVSLVVALGCAVLGTQAFLNAIATPRAAWGWETALIALAFAPLAAMILALTTGAFARGASRVCALALVAVLALWPVASAGAAVDPSVQPWIWYLLNVATAAAVMAFDLVLQIVWAVLVSALYGAVRLIQLEGAPGGTAQGLVTGQGVDAAQSVGVVLDAVFALILAGVIIALGWMLRSAAVGIDRARGDAVASYAAAAEADAVETERVAVAALMHDSVLAALIAAERASTPREEALAVTMAREALTRLANAEQDVGEGSDEAVPVASVVSGIERAAAELELSLTVDADVASSAPPVPGRVARAIVLAATQAIANAVQHAGAQGLAVAVRADERAIAVRISDSGPGFAPAEVPVDRLGIRGSIVARMAAAGGRARVQTGKDGTTVRLDWERPR</sequence>
<dbReference type="InterPro" id="IPR003594">
    <property type="entry name" value="HATPase_dom"/>
</dbReference>
<feature type="transmembrane region" description="Helical" evidence="1">
    <location>
        <begin position="101"/>
        <end position="122"/>
    </location>
</feature>
<dbReference type="Pfam" id="PF02518">
    <property type="entry name" value="HATPase_c"/>
    <property type="match status" value="1"/>
</dbReference>
<keyword evidence="1" id="KW-0472">Membrane</keyword>
<dbReference type="RefSeq" id="WP_244926844.1">
    <property type="nucleotide sequence ID" value="NZ_VFPS01000002.1"/>
</dbReference>
<dbReference type="Gene3D" id="3.30.565.10">
    <property type="entry name" value="Histidine kinase-like ATPase, C-terminal domain"/>
    <property type="match status" value="1"/>
</dbReference>
<dbReference type="AlphaFoldDB" id="A0A4Y3UN54"/>
<proteinExistence type="predicted"/>